<dbReference type="GeneID" id="77343922"/>
<dbReference type="GO" id="GO:0005886">
    <property type="term" value="C:plasma membrane"/>
    <property type="evidence" value="ECO:0007669"/>
    <property type="project" value="UniProtKB-SubCell"/>
</dbReference>
<feature type="transmembrane region" description="Helical" evidence="7">
    <location>
        <begin position="275"/>
        <end position="291"/>
    </location>
</feature>
<dbReference type="InterPro" id="IPR042194">
    <property type="entry name" value="FHIPEP_1"/>
</dbReference>
<sequence length="672" mass="73800">MFKEYLVKDWKSNIFIVGVASILMVIFLPVPSEILDFLQIINFSVALLILLLTFCTDKPLNFSTFPSIILIATLFRLALNISATRLILGEGDAGDVISAVGEFVVSGNYIVGFIVFIILVVVQYVVITNGAQRVAEVAARFTLDSMPGKQMAIDADMNMGLIEEQEARERRATIEKEANFYGAMDGATKFVKGDAIAGIIIILIDIIGGIAVGVTQHSMSWNDALTIYSLLTIGDGIVTQIPSLIIAVATGIIITRAATDYELSHEIGKQIASHPRTLIMVTLALCIVLSFGVLPPLPLIFAIALFGGGVFLTIKTRQADTSALESNELKEDLTEVIRVHPIQIVLGSTLYTLVAENQWTLNSRLEALRVSIAKEYGLILPELNIIKDDDFDGEAYELYIHGAKYARGKVRPDKLLAIGKTECLKNIDGEETKEPAYGLPALWIGNNQSSFAKSQSCTLVEAEMILFTHISETLKSQMHEIISRMNVENILNNIKSRNTSLVDELIPQAMSVSELQQILRLLLSEKVSIRHSELILEACSEHSELAKTPNLMVEKVRERLSLRLCERYLDESDCLQVITISPVVEARLKTTLTSTFTDDAASPADLENIITQLVSESEKLISKGLEPVLLCSSSLRYPIRQITERVIPRLAVLSALEVKGVLSVKTVGQVSG</sequence>
<keyword evidence="3" id="KW-1003">Cell membrane</keyword>
<dbReference type="InterPro" id="IPR042193">
    <property type="entry name" value="FHIPEP_3"/>
</dbReference>
<organism evidence="8 9">
    <name type="scientific">Vibrio chagasii</name>
    <dbReference type="NCBI Taxonomy" id="170679"/>
    <lineage>
        <taxon>Bacteria</taxon>
        <taxon>Pseudomonadati</taxon>
        <taxon>Pseudomonadota</taxon>
        <taxon>Gammaproteobacteria</taxon>
        <taxon>Vibrionales</taxon>
        <taxon>Vibrionaceae</taxon>
        <taxon>Vibrio</taxon>
    </lineage>
</organism>
<feature type="transmembrane region" description="Helical" evidence="7">
    <location>
        <begin position="195"/>
        <end position="215"/>
    </location>
</feature>
<dbReference type="PRINTS" id="PR00949">
    <property type="entry name" value="TYPE3IMAPROT"/>
</dbReference>
<feature type="transmembrane region" description="Helical" evidence="7">
    <location>
        <begin position="68"/>
        <end position="88"/>
    </location>
</feature>
<evidence type="ECO:0000313" key="9">
    <source>
        <dbReference type="Proteomes" id="UP000423756"/>
    </source>
</evidence>
<dbReference type="RefSeq" id="WP_137407159.1">
    <property type="nucleotide sequence ID" value="NZ_AP025466.1"/>
</dbReference>
<feature type="transmembrane region" description="Helical" evidence="7">
    <location>
        <begin position="108"/>
        <end position="127"/>
    </location>
</feature>
<feature type="transmembrane region" description="Helical" evidence="7">
    <location>
        <begin position="227"/>
        <end position="254"/>
    </location>
</feature>
<comment type="caution">
    <text evidence="8">The sequence shown here is derived from an EMBL/GenBank/DDBJ whole genome shotgun (WGS) entry which is preliminary data.</text>
</comment>
<dbReference type="PIRSF" id="PIRSF005419">
    <property type="entry name" value="FlhA"/>
    <property type="match status" value="1"/>
</dbReference>
<dbReference type="GO" id="GO:0044780">
    <property type="term" value="P:bacterial-type flagellum assembly"/>
    <property type="evidence" value="ECO:0007669"/>
    <property type="project" value="TreeGrafter"/>
</dbReference>
<dbReference type="EMBL" id="VZPX01000069">
    <property type="protein sequence ID" value="KAB0470270.1"/>
    <property type="molecule type" value="Genomic_DNA"/>
</dbReference>
<gene>
    <name evidence="8" type="ORF">F7Q91_22515</name>
</gene>
<dbReference type="InterPro" id="IPR042196">
    <property type="entry name" value="FHIPEP_4"/>
</dbReference>
<protein>
    <submittedName>
        <fullName evidence="8">FHIPEP family type III secretion protein</fullName>
    </submittedName>
</protein>
<evidence type="ECO:0000256" key="5">
    <source>
        <dbReference type="ARBA" id="ARBA00022989"/>
    </source>
</evidence>
<keyword evidence="6 7" id="KW-0472">Membrane</keyword>
<proteinExistence type="inferred from homology"/>
<feature type="transmembrane region" description="Helical" evidence="7">
    <location>
        <begin position="37"/>
        <end position="56"/>
    </location>
</feature>
<evidence type="ECO:0000256" key="1">
    <source>
        <dbReference type="ARBA" id="ARBA00004651"/>
    </source>
</evidence>
<dbReference type="GO" id="GO:0009306">
    <property type="term" value="P:protein secretion"/>
    <property type="evidence" value="ECO:0007669"/>
    <property type="project" value="InterPro"/>
</dbReference>
<dbReference type="PANTHER" id="PTHR30161">
    <property type="entry name" value="FLAGELLAR EXPORT PROTEIN, MEMBRANE FLHA SUBUNIT-RELATED"/>
    <property type="match status" value="1"/>
</dbReference>
<keyword evidence="4 7" id="KW-0812">Transmembrane</keyword>
<reference evidence="8 9" key="1">
    <citation type="submission" date="2019-09" db="EMBL/GenBank/DDBJ databases">
        <title>Draft genome sequences of 48 bacterial type strains from the CCUG.</title>
        <authorList>
            <person name="Tunovic T."/>
            <person name="Pineiro-Iglesias B."/>
            <person name="Unosson C."/>
            <person name="Inganas E."/>
            <person name="Ohlen M."/>
            <person name="Cardew S."/>
            <person name="Jensie-Markopoulos S."/>
            <person name="Salva-Serra F."/>
            <person name="Jaen-Luchoro D."/>
            <person name="Karlsson R."/>
            <person name="Svensson-Stadler L."/>
            <person name="Chun J."/>
            <person name="Moore E."/>
        </authorList>
    </citation>
    <scope>NUCLEOTIDE SEQUENCE [LARGE SCALE GENOMIC DNA]</scope>
    <source>
        <strain evidence="8 9">CCUG 48643</strain>
    </source>
</reference>
<evidence type="ECO:0000256" key="2">
    <source>
        <dbReference type="ARBA" id="ARBA00008835"/>
    </source>
</evidence>
<accession>A0A7V7TEJ6</accession>
<comment type="similarity">
    <text evidence="2">Belongs to the FHIPEP (flagella/HR/invasion proteins export pore) family.</text>
</comment>
<feature type="transmembrane region" description="Helical" evidence="7">
    <location>
        <begin position="12"/>
        <end position="31"/>
    </location>
</feature>
<dbReference type="PANTHER" id="PTHR30161:SF1">
    <property type="entry name" value="FLAGELLAR BIOSYNTHESIS PROTEIN FLHA-RELATED"/>
    <property type="match status" value="1"/>
</dbReference>
<comment type="subcellular location">
    <subcellularLocation>
        <location evidence="1">Cell membrane</location>
        <topology evidence="1">Multi-pass membrane protein</topology>
    </subcellularLocation>
</comment>
<dbReference type="InterPro" id="IPR001712">
    <property type="entry name" value="T3SS_FHIPEP"/>
</dbReference>
<dbReference type="Proteomes" id="UP000423756">
    <property type="component" value="Unassembled WGS sequence"/>
</dbReference>
<evidence type="ECO:0000256" key="7">
    <source>
        <dbReference type="SAM" id="Phobius"/>
    </source>
</evidence>
<dbReference type="AlphaFoldDB" id="A0A7V7TEJ6"/>
<evidence type="ECO:0000313" key="8">
    <source>
        <dbReference type="EMBL" id="KAB0470270.1"/>
    </source>
</evidence>
<name>A0A7V7TEJ6_9VIBR</name>
<evidence type="ECO:0000256" key="6">
    <source>
        <dbReference type="ARBA" id="ARBA00023136"/>
    </source>
</evidence>
<dbReference type="Gene3D" id="3.40.30.60">
    <property type="entry name" value="FHIPEP family, domain 1"/>
    <property type="match status" value="1"/>
</dbReference>
<evidence type="ECO:0000256" key="3">
    <source>
        <dbReference type="ARBA" id="ARBA00022475"/>
    </source>
</evidence>
<evidence type="ECO:0000256" key="4">
    <source>
        <dbReference type="ARBA" id="ARBA00022692"/>
    </source>
</evidence>
<dbReference type="PROSITE" id="PS00994">
    <property type="entry name" value="FHIPEP"/>
    <property type="match status" value="1"/>
</dbReference>
<dbReference type="Pfam" id="PF00771">
    <property type="entry name" value="FHIPEP"/>
    <property type="match status" value="1"/>
</dbReference>
<dbReference type="Gene3D" id="3.40.50.12790">
    <property type="entry name" value="FHIPEP family, domain 4"/>
    <property type="match status" value="1"/>
</dbReference>
<dbReference type="Gene3D" id="1.10.8.540">
    <property type="entry name" value="FHIPEP family, domain 3"/>
    <property type="match status" value="1"/>
</dbReference>
<dbReference type="InterPro" id="IPR025505">
    <property type="entry name" value="FHIPEP_CS"/>
</dbReference>
<keyword evidence="5 7" id="KW-1133">Transmembrane helix</keyword>